<feature type="repeat" description="HEAT" evidence="4">
    <location>
        <begin position="1495"/>
        <end position="1533"/>
    </location>
</feature>
<dbReference type="InterPro" id="IPR016024">
    <property type="entry name" value="ARM-type_fold"/>
</dbReference>
<dbReference type="SMART" id="SM01349">
    <property type="entry name" value="TOG"/>
    <property type="match status" value="1"/>
</dbReference>
<dbReference type="Pfam" id="PF25801">
    <property type="entry name" value="HEAT_GCN1_C_2"/>
    <property type="match status" value="1"/>
</dbReference>
<dbReference type="SUPFAM" id="SSF48371">
    <property type="entry name" value="ARM repeat"/>
    <property type="match status" value="4"/>
</dbReference>
<dbReference type="Pfam" id="PF12074">
    <property type="entry name" value="Gcn1_N"/>
    <property type="match status" value="2"/>
</dbReference>
<dbReference type="PANTHER" id="PTHR23346:SF7">
    <property type="entry name" value="STALLED RIBOSOME SENSOR GCN1"/>
    <property type="match status" value="1"/>
</dbReference>
<dbReference type="PANTHER" id="PTHR23346">
    <property type="entry name" value="TRANSLATIONAL ACTIVATOR GCN1-RELATED"/>
    <property type="match status" value="1"/>
</dbReference>
<gene>
    <name evidence="6" type="ordered locus">Ecym_2344</name>
</gene>
<comment type="similarity">
    <text evidence="1">Belongs to the GCN1 family.</text>
</comment>
<evidence type="ECO:0000256" key="1">
    <source>
        <dbReference type="ARBA" id="ARBA00007366"/>
    </source>
</evidence>
<dbReference type="InterPro" id="IPR034085">
    <property type="entry name" value="TOG"/>
</dbReference>
<dbReference type="RefSeq" id="XP_003644896.1">
    <property type="nucleotide sequence ID" value="XM_003644848.1"/>
</dbReference>
<dbReference type="eggNOG" id="KOG1242">
    <property type="taxonomic scope" value="Eukaryota"/>
</dbReference>
<dbReference type="Gene3D" id="1.25.10.10">
    <property type="entry name" value="Leucine-rich Repeat Variant"/>
    <property type="match status" value="4"/>
</dbReference>
<dbReference type="InterPro" id="IPR021133">
    <property type="entry name" value="HEAT_type_2"/>
</dbReference>
<dbReference type="GO" id="GO:0170011">
    <property type="term" value="F:stalled ribosome sensor activity"/>
    <property type="evidence" value="ECO:0007669"/>
    <property type="project" value="EnsemblFungi"/>
</dbReference>
<dbReference type="GO" id="GO:0006448">
    <property type="term" value="P:regulation of translational elongation"/>
    <property type="evidence" value="ECO:0007669"/>
    <property type="project" value="EnsemblFungi"/>
</dbReference>
<dbReference type="OrthoDB" id="5148094at2759"/>
<feature type="repeat" description="HEAT" evidence="4">
    <location>
        <begin position="1652"/>
        <end position="1691"/>
    </location>
</feature>
<dbReference type="InterPro" id="IPR011989">
    <property type="entry name" value="ARM-like"/>
</dbReference>
<evidence type="ECO:0000256" key="4">
    <source>
        <dbReference type="PROSITE-ProRule" id="PRU00103"/>
    </source>
</evidence>
<name>G8JQ77_ERECY</name>
<dbReference type="FunCoup" id="G8JQ77">
    <property type="interactions" value="1423"/>
</dbReference>
<dbReference type="HOGENOM" id="CLU_000504_2_0_1"/>
<proteinExistence type="inferred from homology"/>
<dbReference type="Pfam" id="PF24993">
    <property type="entry name" value="GNC1_N"/>
    <property type="match status" value="1"/>
</dbReference>
<sequence length="2677" mass="298421">MSTWHDIEPILDRLCHDSLLSVRLPVLEKIHSWLIHGNISDYSQLDHISSCLLKTYAIYQDPKSKTLVKSIFQEILGLEPQFFDVYLNYIEDQVLRAVVGSKSVADYLNLFDWVNCFLVLCIDDNANVRIGTNVQKLVQLHCVISSGIEAALDCQEEIKWDSIKQNQRRRRIRLSVLQSSSKALFKPFKLSGDTKFMEIICGVLLDENVKLKLPHSGVIILMGALIKVLLQLLPIRPTFYGIFKEKFLTKYLEYTSTEVLLGKNPPSPFCIEVALSQFIHEFVDHSILSTYIIPSVEKCNLRSPTQSFKVSAELYTALDSQKIDLIKVFTETKLMSQTLSSFKSSKEPIRDAALNSMLVILENINKENYSVSSLELFLDEIFKSLKSNLNIEYKSMVARTMKKVPTFSNSVSNTLLHALSPYVVKETNENVLFQLLDAFFAHLNATSPPDEALIKIVRNGFHDKKLPIRKIWFTSYLSNAAQLSKFLISTFGPEVLEFAKQTFCTPLKGLPIGVLGVMEFWNRIHQLGMNEIEAKFVTTIEEIIANSSENSFGRAWLYITLSTQLESSDRLRAVDLLGALYQSYPGLLSTSIINTLKQMCSTKNSERILNCISYRYLSPVVISLSQQIEDIETLKNTLVDLLIVTEYEEFNIKNGWASLVLNAKQDPSEIVSEYALKIIDNANEIMLNKDLYNSKLADAAAKSICYSCFINPKRILPLIIEILQKDLDLNNFPTLTEQDLAIWNGKDGELVIDIVELNNNKKVMNKNSKDYETLKWEESIRRNQRSKQGIHKKWNKEEQALVDAQLAKESAIRFNISACHLAINRSVQIITTLTDDAIQVDNGADEWYPVAVTKVLDALQHRSFVTLMGEIGVQTFLKMSVLTATGLGSSKFFLGVAVLRSYKVDKLPSELTQYPLVDLISSVLFKAKFVSDKKTFDSITLAYCLPLLIKVMEEGQRVAMENINKPTTRSEFSEEEKEEEHLLLALEIISSHAEAFEDPSVPRRRIISVLLLLLALPSKAKLAKDCFLALCQHISVSPAKSDIDLILSNLMSPNRFVRATILEAIDNEFELQSFMHNSPEIFICTQDEEVSNSETARFIWEYNHFEINEDFPTMLFDFFGQNDIGICSFVAKAFAEAVASVQASNKAAFDKLLDQLMEFYILKARPAEDISDEFGLVVISAAEQKDPWHERNTTAIAFKHMSPLFKDSRQVIKFIHFAIQSGALGDQDPVVRQGMKEAGIEIINEHGAENVEELIPIFEQPLTSESEVRIKENVIILYGSLARHLETADPRVDIIVNRLLATLNTPSEEVQQAVSVCISPLVTLFRDEVGEKFETLTNTLLDSISPVYIRRGAAWGIAGLTKGYGISALAKFDIIRNLIEASEDKKDPKRRESVAYAFECLSKSLGKLFEPYVIRVLPNILKNLGDSVPDVRDSTAEATKSILSQTTSYGVKKLIPVAVSNLEDVSWRTKRGSVELLGNMAYLDPTQLSASLSTIVPEIVSVLNDSHKEVRKAAEHSLKRFGEVIRNPEIQALVPTLIKAIGDPTSHTESALDALIKTQFCHYIDGPSLALIIHVIHRGMRDRSANTKRKACKIVGNMAILVDKKDLIPYLQQLIDEVEVAMVDPVPQTRATAARALGALVERLGEDQFRDLIPRLLDTLSDDSKSGDRLGSAQALAEVINGLGLSKLEELLPAILNGVTHFRPYVREGFMPLLLFIPICFGAQFAPYINQIIQPILSGLADTDENIRDIALKAGKLIVTNYATKAIDLLLPELEKGMLDENERIRLSSVQLAGDLLFQITGTSSHNEFVEEQSDEGMEVSNQLVDVLGKERRDRILSSLFFCRNDSSGIVRSTTLDIWKSLVPNTPRTIKEMLPTLTNIIVVNLASPSSILRRLAAQTLGDLVRRVGTNALSQLLPTLEESLNASIDSNSRQGICIALGELIESSNTAPLLEFQDIIVNIIRNTLVDSDEMVRESAALSFDAYQNAVGNQAIDNIIPYLLNILESSNNSEYALSALQGIISTKSEIIFPILIPSLLSPPIDAFKARALGSLAEVAGTALYKRLSSILNALVNTLVNEDLDYDTKCSIEIAIDRVLASVSSEDGIYPLMQQIMALLKSEDMEKRIVILNQLPNFFENTTLDYSVYTPDIVAQAILSLDNKDSRIVEVNFQMLSTLLKKQDKMMLEKLVQPAKQSLHLTGTEGEDLAAFTLPNGPNCVLPIFLQGLVYGSSDEREASALAIADVVSKTPSANLRPFVTVITGPLIRVVGERFSSDIKAAILYALNILFSKVPQFLKPFIPQLQRTFVRSLSDASNETLRLRAAKALGTLIQYQPRVDPLIVELSSTAHQSKDPGVRTATLKALLEVVSRAGNKLSDASKKTIINLVEQEILSADNKLAIAYARLIGALSEILSADEACNILNEKVLQSNLDGEFGKFGILTLNSFLKDAPMHIFTNDLTNKVVEYLVEVTSSKDPYLSDNGLLAVGKILLLEGERKSPTSKVTSEEPFSLGKENIEKLISQLNKCMLQPPSNSLDTRRMTLVVIRTLARFKYDECIAPYLDTLGPSTFSCLRDIIIPIKLCSEKAFLAMFKLVEEKDMTTFNNWLNNLTADPVQNSLGAAIPVRSISDYTKRVGGRLANVERERIAAGGDAEAMFSDRFEDETEIWAVGGVDLNSSDI</sequence>
<dbReference type="InterPro" id="IPR056810">
    <property type="entry name" value="GNC1-like_N"/>
</dbReference>
<reference evidence="7" key="1">
    <citation type="journal article" date="2012" name="G3 (Bethesda)">
        <title>Pichia sorbitophila, an interspecies yeast hybrid reveals early steps of genome resolution following polyploidization.</title>
        <authorList>
            <person name="Leh Louis V."/>
            <person name="Despons L."/>
            <person name="Friedrich A."/>
            <person name="Martin T."/>
            <person name="Durrens P."/>
            <person name="Casaregola S."/>
            <person name="Neuveglise C."/>
            <person name="Fairhead C."/>
            <person name="Marck C."/>
            <person name="Cruz J.A."/>
            <person name="Straub M.L."/>
            <person name="Kugler V."/>
            <person name="Sacerdot C."/>
            <person name="Uzunov Z."/>
            <person name="Thierry A."/>
            <person name="Weiss S."/>
            <person name="Bleykasten C."/>
            <person name="De Montigny J."/>
            <person name="Jacques N."/>
            <person name="Jung P."/>
            <person name="Lemaire M."/>
            <person name="Mallet S."/>
            <person name="Morel G."/>
            <person name="Richard G.F."/>
            <person name="Sarkar A."/>
            <person name="Savel G."/>
            <person name="Schacherer J."/>
            <person name="Seret M.L."/>
            <person name="Talla E."/>
            <person name="Samson G."/>
            <person name="Jubin C."/>
            <person name="Poulain J."/>
            <person name="Vacherie B."/>
            <person name="Barbe V."/>
            <person name="Pelletier E."/>
            <person name="Sherman D.J."/>
            <person name="Westhof E."/>
            <person name="Weissenbach J."/>
            <person name="Baret P.V."/>
            <person name="Wincker P."/>
            <person name="Gaillardin C."/>
            <person name="Dujon B."/>
            <person name="Souciet J.L."/>
        </authorList>
    </citation>
    <scope>NUCLEOTIDE SEQUENCE [LARGE SCALE GENOMIC DNA]</scope>
    <source>
        <strain evidence="7">CBS 270.75 / DBVPG 7215 / KCTC 17166 / NRRL Y-17582</strain>
    </source>
</reference>
<protein>
    <recommendedName>
        <fullName evidence="3">eIF-2-alpha kinase activator GCN1</fullName>
    </recommendedName>
</protein>
<dbReference type="OMA" id="KYATQRG"/>
<dbReference type="STRING" id="931890.G8JQ77"/>
<dbReference type="Pfam" id="PF24984">
    <property type="entry name" value="HEAT_EF3_GNC1"/>
    <property type="match status" value="1"/>
</dbReference>
<dbReference type="GO" id="GO:0022626">
    <property type="term" value="C:cytosolic ribosome"/>
    <property type="evidence" value="ECO:0007669"/>
    <property type="project" value="EnsemblFungi"/>
</dbReference>
<dbReference type="GO" id="GO:0034198">
    <property type="term" value="P:cellular response to amino acid starvation"/>
    <property type="evidence" value="ECO:0007669"/>
    <property type="project" value="EnsemblFungi"/>
</dbReference>
<dbReference type="EMBL" id="CP002498">
    <property type="protein sequence ID" value="AET38079.1"/>
    <property type="molecule type" value="Genomic_DNA"/>
</dbReference>
<dbReference type="GO" id="GO:1990611">
    <property type="term" value="P:regulation of cytoplasmic translational initiation in response to stress"/>
    <property type="evidence" value="ECO:0007669"/>
    <property type="project" value="EnsemblFungi"/>
</dbReference>
<dbReference type="Proteomes" id="UP000006790">
    <property type="component" value="Chromosome 2"/>
</dbReference>
<evidence type="ECO:0000256" key="3">
    <source>
        <dbReference type="ARBA" id="ARBA00072275"/>
    </source>
</evidence>
<dbReference type="KEGG" id="erc:Ecym_2344"/>
<dbReference type="Pfam" id="PF24987">
    <property type="entry name" value="HEAT_EF3_N"/>
    <property type="match status" value="1"/>
</dbReference>
<dbReference type="Pfam" id="PF23271">
    <property type="entry name" value="HEAT_GCN1"/>
    <property type="match status" value="1"/>
</dbReference>
<dbReference type="InterPro" id="IPR022716">
    <property type="entry name" value="Gcn1_N"/>
</dbReference>
<dbReference type="InterPro" id="IPR056809">
    <property type="entry name" value="HEAT_GCN1_fung"/>
</dbReference>
<dbReference type="GO" id="GO:0043022">
    <property type="term" value="F:ribosome binding"/>
    <property type="evidence" value="ECO:0007669"/>
    <property type="project" value="EnsemblFungi"/>
</dbReference>
<dbReference type="GO" id="GO:0072344">
    <property type="term" value="P:rescue of stalled ribosome"/>
    <property type="evidence" value="ECO:0007669"/>
    <property type="project" value="EnsemblFungi"/>
</dbReference>
<dbReference type="GO" id="GO:0043539">
    <property type="term" value="F:protein serine/threonine kinase activator activity"/>
    <property type="evidence" value="ECO:0007669"/>
    <property type="project" value="EnsemblFungi"/>
</dbReference>
<dbReference type="GO" id="GO:0071264">
    <property type="term" value="P:positive regulation of translational initiation in response to starvation"/>
    <property type="evidence" value="ECO:0007669"/>
    <property type="project" value="EnsemblFungi"/>
</dbReference>
<evidence type="ECO:0000259" key="5">
    <source>
        <dbReference type="SMART" id="SM01349"/>
    </source>
</evidence>
<dbReference type="Pfam" id="PF24916">
    <property type="entry name" value="HEAT_GCN1_fung"/>
    <property type="match status" value="1"/>
</dbReference>
<feature type="repeat" description="HEAT" evidence="4">
    <location>
        <begin position="1416"/>
        <end position="1454"/>
    </location>
</feature>
<dbReference type="GO" id="GO:0043008">
    <property type="term" value="F:ATP-dependent protein binding"/>
    <property type="evidence" value="ECO:0007669"/>
    <property type="project" value="EnsemblFungi"/>
</dbReference>
<accession>G8JQ77</accession>
<feature type="repeat" description="HEAT" evidence="4">
    <location>
        <begin position="1607"/>
        <end position="1652"/>
    </location>
</feature>
<dbReference type="InterPro" id="IPR057546">
    <property type="entry name" value="HEAT_GCN1"/>
</dbReference>
<keyword evidence="2" id="KW-0677">Repeat</keyword>
<dbReference type="FunFam" id="1.25.10.10:FF:000090">
    <property type="entry name" value="eIF-2-alpha kinase activator GCN1"/>
    <property type="match status" value="1"/>
</dbReference>
<dbReference type="GO" id="GO:1904689">
    <property type="term" value="P:negative regulation of cytoplasmic translational initiation"/>
    <property type="evidence" value="ECO:0007669"/>
    <property type="project" value="EnsemblFungi"/>
</dbReference>
<dbReference type="GO" id="GO:0019901">
    <property type="term" value="F:protein kinase binding"/>
    <property type="evidence" value="ECO:0007669"/>
    <property type="project" value="EnsemblFungi"/>
</dbReference>
<evidence type="ECO:0000313" key="6">
    <source>
        <dbReference type="EMBL" id="AET38079.1"/>
    </source>
</evidence>
<dbReference type="InParanoid" id="G8JQ77"/>
<dbReference type="GO" id="GO:0140469">
    <property type="term" value="P:GCN2-mediated signaling"/>
    <property type="evidence" value="ECO:0007669"/>
    <property type="project" value="EnsemblFungi"/>
</dbReference>
<dbReference type="GO" id="GO:0031369">
    <property type="term" value="F:translation initiation factor binding"/>
    <property type="evidence" value="ECO:0007669"/>
    <property type="project" value="EnsemblFungi"/>
</dbReference>
<dbReference type="GO" id="GO:0031571">
    <property type="term" value="P:mitotic G1 DNA damage checkpoint signaling"/>
    <property type="evidence" value="ECO:0007669"/>
    <property type="project" value="EnsemblFungi"/>
</dbReference>
<organism evidence="6 7">
    <name type="scientific">Eremothecium cymbalariae (strain CBS 270.75 / DBVPG 7215 / KCTC 17166 / NRRL Y-17582)</name>
    <name type="common">Yeast</name>
    <dbReference type="NCBI Taxonomy" id="931890"/>
    <lineage>
        <taxon>Eukaryota</taxon>
        <taxon>Fungi</taxon>
        <taxon>Dikarya</taxon>
        <taxon>Ascomycota</taxon>
        <taxon>Saccharomycotina</taxon>
        <taxon>Saccharomycetes</taxon>
        <taxon>Saccharomycetales</taxon>
        <taxon>Saccharomycetaceae</taxon>
        <taxon>Eremothecium</taxon>
    </lineage>
</organism>
<feature type="domain" description="TOG" evidence="5">
    <location>
        <begin position="1320"/>
        <end position="1554"/>
    </location>
</feature>
<keyword evidence="7" id="KW-1185">Reference proteome</keyword>
<dbReference type="PROSITE" id="PS50077">
    <property type="entry name" value="HEAT_REPEAT"/>
    <property type="match status" value="4"/>
</dbReference>
<evidence type="ECO:0000313" key="7">
    <source>
        <dbReference type="Proteomes" id="UP000006790"/>
    </source>
</evidence>
<evidence type="ECO:0000256" key="2">
    <source>
        <dbReference type="ARBA" id="ARBA00022737"/>
    </source>
</evidence>
<dbReference type="GeneID" id="11473065"/>